<dbReference type="EMBL" id="JAHQIW010005261">
    <property type="protein sequence ID" value="KAJ1365419.1"/>
    <property type="molecule type" value="Genomic_DNA"/>
</dbReference>
<gene>
    <name evidence="1" type="ORF">KIN20_025710</name>
</gene>
<keyword evidence="2" id="KW-1185">Reference proteome</keyword>
<organism evidence="1 2">
    <name type="scientific">Parelaphostrongylus tenuis</name>
    <name type="common">Meningeal worm</name>
    <dbReference type="NCBI Taxonomy" id="148309"/>
    <lineage>
        <taxon>Eukaryota</taxon>
        <taxon>Metazoa</taxon>
        <taxon>Ecdysozoa</taxon>
        <taxon>Nematoda</taxon>
        <taxon>Chromadorea</taxon>
        <taxon>Rhabditida</taxon>
        <taxon>Rhabditina</taxon>
        <taxon>Rhabditomorpha</taxon>
        <taxon>Strongyloidea</taxon>
        <taxon>Metastrongylidae</taxon>
        <taxon>Parelaphostrongylus</taxon>
    </lineage>
</organism>
<dbReference type="AlphaFoldDB" id="A0AAD5NC20"/>
<evidence type="ECO:0000313" key="2">
    <source>
        <dbReference type="Proteomes" id="UP001196413"/>
    </source>
</evidence>
<name>A0AAD5NC20_PARTN</name>
<comment type="caution">
    <text evidence="1">The sequence shown here is derived from an EMBL/GenBank/DDBJ whole genome shotgun (WGS) entry which is preliminary data.</text>
</comment>
<reference evidence="1" key="1">
    <citation type="submission" date="2021-06" db="EMBL/GenBank/DDBJ databases">
        <title>Parelaphostrongylus tenuis whole genome reference sequence.</title>
        <authorList>
            <person name="Garwood T.J."/>
            <person name="Larsen P.A."/>
            <person name="Fountain-Jones N.M."/>
            <person name="Garbe J.R."/>
            <person name="Macchietto M.G."/>
            <person name="Kania S.A."/>
            <person name="Gerhold R.W."/>
            <person name="Richards J.E."/>
            <person name="Wolf T.M."/>
        </authorList>
    </citation>
    <scope>NUCLEOTIDE SEQUENCE</scope>
    <source>
        <strain evidence="1">MNPRO001-30</strain>
        <tissue evidence="1">Meninges</tissue>
    </source>
</reference>
<proteinExistence type="predicted"/>
<protein>
    <submittedName>
        <fullName evidence="1">Uncharacterized protein</fullName>
    </submittedName>
</protein>
<accession>A0AAD5NC20</accession>
<evidence type="ECO:0000313" key="1">
    <source>
        <dbReference type="EMBL" id="KAJ1365419.1"/>
    </source>
</evidence>
<dbReference type="Proteomes" id="UP001196413">
    <property type="component" value="Unassembled WGS sequence"/>
</dbReference>
<sequence length="84" mass="9492">MDGTYGYTSQRKWVGHVKLMKQAIPAKCTYALDKPKLEKASNIFTDYTETLQQLHNVCLRHVAVDLQFPPIVPDAKKKCDPNGS</sequence>